<sequence>MAPTKLHGITFYNVLSMQGFQRTKRGRLCDPAKIQNGSDGGPGWTRTSDPALIK</sequence>
<name>A0A382W8Y8_9ZZZZ</name>
<dbReference type="EMBL" id="UINC01157977">
    <property type="protein sequence ID" value="SVD55262.1"/>
    <property type="molecule type" value="Genomic_DNA"/>
</dbReference>
<organism evidence="2">
    <name type="scientific">marine metagenome</name>
    <dbReference type="NCBI Taxonomy" id="408172"/>
    <lineage>
        <taxon>unclassified sequences</taxon>
        <taxon>metagenomes</taxon>
        <taxon>ecological metagenomes</taxon>
    </lineage>
</organism>
<reference evidence="2" key="1">
    <citation type="submission" date="2018-05" db="EMBL/GenBank/DDBJ databases">
        <authorList>
            <person name="Lanie J.A."/>
            <person name="Ng W.-L."/>
            <person name="Kazmierczak K.M."/>
            <person name="Andrzejewski T.M."/>
            <person name="Davidsen T.M."/>
            <person name="Wayne K.J."/>
            <person name="Tettelin H."/>
            <person name="Glass J.I."/>
            <person name="Rusch D."/>
            <person name="Podicherti R."/>
            <person name="Tsui H.-C.T."/>
            <person name="Winkler M.E."/>
        </authorList>
    </citation>
    <scope>NUCLEOTIDE SEQUENCE</scope>
</reference>
<feature type="region of interest" description="Disordered" evidence="1">
    <location>
        <begin position="30"/>
        <end position="54"/>
    </location>
</feature>
<evidence type="ECO:0000256" key="1">
    <source>
        <dbReference type="SAM" id="MobiDB-lite"/>
    </source>
</evidence>
<gene>
    <name evidence="2" type="ORF">METZ01_LOCUS408116</name>
</gene>
<accession>A0A382W8Y8</accession>
<feature type="non-terminal residue" evidence="2">
    <location>
        <position position="54"/>
    </location>
</feature>
<proteinExistence type="predicted"/>
<protein>
    <submittedName>
        <fullName evidence="2">Uncharacterized protein</fullName>
    </submittedName>
</protein>
<evidence type="ECO:0000313" key="2">
    <source>
        <dbReference type="EMBL" id="SVD55262.1"/>
    </source>
</evidence>
<dbReference type="AlphaFoldDB" id="A0A382W8Y8"/>